<dbReference type="InterPro" id="IPR009057">
    <property type="entry name" value="Homeodomain-like_sf"/>
</dbReference>
<accession>A0ABP7NUN8</accession>
<dbReference type="RefSeq" id="WP_344781449.1">
    <property type="nucleotide sequence ID" value="NZ_BAAAZW010000003.1"/>
</dbReference>
<gene>
    <name evidence="1" type="ORF">GCM10022231_10930</name>
</gene>
<evidence type="ECO:0000313" key="2">
    <source>
        <dbReference type="Proteomes" id="UP001418444"/>
    </source>
</evidence>
<keyword evidence="2" id="KW-1185">Reference proteome</keyword>
<proteinExistence type="predicted"/>
<evidence type="ECO:0000313" key="1">
    <source>
        <dbReference type="EMBL" id="GAA3954347.1"/>
    </source>
</evidence>
<comment type="caution">
    <text evidence="1">The sequence shown here is derived from an EMBL/GenBank/DDBJ whole genome shotgun (WGS) entry which is preliminary data.</text>
</comment>
<dbReference type="Proteomes" id="UP001418444">
    <property type="component" value="Unassembled WGS sequence"/>
</dbReference>
<organism evidence="1 2">
    <name type="scientific">Gordonia caeni</name>
    <dbReference type="NCBI Taxonomy" id="1007097"/>
    <lineage>
        <taxon>Bacteria</taxon>
        <taxon>Bacillati</taxon>
        <taxon>Actinomycetota</taxon>
        <taxon>Actinomycetes</taxon>
        <taxon>Mycobacteriales</taxon>
        <taxon>Gordoniaceae</taxon>
        <taxon>Gordonia</taxon>
    </lineage>
</organism>
<protein>
    <submittedName>
        <fullName evidence="1">TetR/AcrR family transcriptional regulator</fullName>
    </submittedName>
</protein>
<sequence>MTPPTTDPTPSPLRSRFLQAGMLVLARDGYRGFKQAAICAETGLTTGAFYHSFRNWKDFEGALIEYWRREATDRLVAWVDTHPSPRERVDALIEVALTLPHHAEGAIRVWAAGDALVHSALTEIDTVRRAAVARFIGEMGVDDEHAQRIAATSMLLLIGHEAAGTSLDQLEWSMRHFLDTDPAIQDALNRLPDTAGQTPAGQTSE</sequence>
<name>A0ABP7NUN8_9ACTN</name>
<dbReference type="EMBL" id="BAAAZW010000003">
    <property type="protein sequence ID" value="GAA3954347.1"/>
    <property type="molecule type" value="Genomic_DNA"/>
</dbReference>
<reference evidence="2" key="1">
    <citation type="journal article" date="2019" name="Int. J. Syst. Evol. Microbiol.">
        <title>The Global Catalogue of Microorganisms (GCM) 10K type strain sequencing project: providing services to taxonomists for standard genome sequencing and annotation.</title>
        <authorList>
            <consortium name="The Broad Institute Genomics Platform"/>
            <consortium name="The Broad Institute Genome Sequencing Center for Infectious Disease"/>
            <person name="Wu L."/>
            <person name="Ma J."/>
        </authorList>
    </citation>
    <scope>NUCLEOTIDE SEQUENCE [LARGE SCALE GENOMIC DNA]</scope>
    <source>
        <strain evidence="2">JCM 16923</strain>
    </source>
</reference>
<dbReference type="SUPFAM" id="SSF46689">
    <property type="entry name" value="Homeodomain-like"/>
    <property type="match status" value="1"/>
</dbReference>
<dbReference type="Gene3D" id="1.10.357.10">
    <property type="entry name" value="Tetracycline Repressor, domain 2"/>
    <property type="match status" value="1"/>
</dbReference>